<evidence type="ECO:0000313" key="1">
    <source>
        <dbReference type="EMBL" id="ATX64728.1"/>
    </source>
</evidence>
<dbReference type="AlphaFoldDB" id="A0A2K8KDA8"/>
<accession>A0A2K8KDA8</accession>
<dbReference type="Proteomes" id="UP000228948">
    <property type="component" value="Chromosome"/>
</dbReference>
<dbReference type="KEGG" id="rbg:BG454_01840"/>
<dbReference type="InterPro" id="IPR013321">
    <property type="entry name" value="Arc_rbn_hlx_hlx"/>
</dbReference>
<dbReference type="STRING" id="441209.GCA_001870665_02480"/>
<dbReference type="EMBL" id="CP024899">
    <property type="protein sequence ID" value="ATX64728.1"/>
    <property type="molecule type" value="Genomic_DNA"/>
</dbReference>
<organism evidence="1 2">
    <name type="scientific">Roseinatronobacter bogoriensis subsp. barguzinensis</name>
    <dbReference type="NCBI Taxonomy" id="441209"/>
    <lineage>
        <taxon>Bacteria</taxon>
        <taxon>Pseudomonadati</taxon>
        <taxon>Pseudomonadota</taxon>
        <taxon>Alphaproteobacteria</taxon>
        <taxon>Rhodobacterales</taxon>
        <taxon>Paracoccaceae</taxon>
        <taxon>Roseinatronobacter</taxon>
    </lineage>
</organism>
<sequence length="119" mass="13341">MKADALVQFKLMLPAGLKTRVEASADRNRRSLSQEIVWALEERYPAPIEESRKVTLQRLFDHLCAYPDSEQVVEVSGKILHALKDEGRTLTESELNALLVEALGAVQAHEQANKSSRTK</sequence>
<dbReference type="InterPro" id="IPR010985">
    <property type="entry name" value="Ribbon_hlx_hlx"/>
</dbReference>
<name>A0A2K8KDA8_9RHOB</name>
<proteinExistence type="predicted"/>
<reference evidence="1 2" key="1">
    <citation type="submission" date="2017-11" db="EMBL/GenBank/DDBJ databases">
        <title>Revised Sequence and Annotation of the Rhodobaca barguzinensis strain alga05 Genome.</title>
        <authorList>
            <person name="Kopejtka K."/>
            <person name="Tomasch J.M."/>
            <person name="Bunk B."/>
            <person name="Koblizek M."/>
        </authorList>
    </citation>
    <scope>NUCLEOTIDE SEQUENCE [LARGE SCALE GENOMIC DNA]</scope>
    <source>
        <strain evidence="2">alga05</strain>
    </source>
</reference>
<gene>
    <name evidence="1" type="ORF">BG454_01840</name>
</gene>
<protein>
    <recommendedName>
        <fullName evidence="3">Arc-like DNA binding domain-containing protein</fullName>
    </recommendedName>
</protein>
<dbReference type="RefSeq" id="WP_100319063.1">
    <property type="nucleotide sequence ID" value="NZ_CP024899.1"/>
</dbReference>
<evidence type="ECO:0000313" key="2">
    <source>
        <dbReference type="Proteomes" id="UP000228948"/>
    </source>
</evidence>
<evidence type="ECO:0008006" key="3">
    <source>
        <dbReference type="Google" id="ProtNLM"/>
    </source>
</evidence>
<keyword evidence="2" id="KW-1185">Reference proteome</keyword>
<dbReference type="GO" id="GO:0006355">
    <property type="term" value="P:regulation of DNA-templated transcription"/>
    <property type="evidence" value="ECO:0007669"/>
    <property type="project" value="InterPro"/>
</dbReference>
<dbReference type="Gene3D" id="1.10.1220.10">
    <property type="entry name" value="Met repressor-like"/>
    <property type="match status" value="1"/>
</dbReference>
<dbReference type="SUPFAM" id="SSF47598">
    <property type="entry name" value="Ribbon-helix-helix"/>
    <property type="match status" value="1"/>
</dbReference>